<feature type="transmembrane region" description="Helical" evidence="1">
    <location>
        <begin position="40"/>
        <end position="58"/>
    </location>
</feature>
<feature type="transmembrane region" description="Helical" evidence="1">
    <location>
        <begin position="12"/>
        <end position="33"/>
    </location>
</feature>
<dbReference type="Proteomes" id="UP000196102">
    <property type="component" value="Unassembled WGS sequence"/>
</dbReference>
<evidence type="ECO:0000313" key="2">
    <source>
        <dbReference type="EMBL" id="OUS13951.1"/>
    </source>
</evidence>
<proteinExistence type="predicted"/>
<sequence length="123" mass="14218">MSYIPADSKLEFLAHLTPLVPLVEFFIASMILLGIYTRSSLIGAIALGIFFTFLFHYFGDVETALTHSYTLILKVGLFYTLYYNKFSADYFNVYNASRIKEEQLKLQRSKRIKQQVRESLQGL</sequence>
<name>A0A1Z8AUF8_9FLAO</name>
<keyword evidence="1" id="KW-0812">Transmembrane</keyword>
<evidence type="ECO:0000313" key="3">
    <source>
        <dbReference type="Proteomes" id="UP000196102"/>
    </source>
</evidence>
<dbReference type="EMBL" id="MAAX01000130">
    <property type="protein sequence ID" value="OUS13951.1"/>
    <property type="molecule type" value="Genomic_DNA"/>
</dbReference>
<dbReference type="AlphaFoldDB" id="A0A1Z8AUF8"/>
<organism evidence="2 3">
    <name type="scientific">Nonlabens dokdonensis</name>
    <dbReference type="NCBI Taxonomy" id="328515"/>
    <lineage>
        <taxon>Bacteria</taxon>
        <taxon>Pseudomonadati</taxon>
        <taxon>Bacteroidota</taxon>
        <taxon>Flavobacteriia</taxon>
        <taxon>Flavobacteriales</taxon>
        <taxon>Flavobacteriaceae</taxon>
        <taxon>Nonlabens</taxon>
    </lineage>
</organism>
<keyword evidence="1" id="KW-1133">Transmembrane helix</keyword>
<comment type="caution">
    <text evidence="2">The sequence shown here is derived from an EMBL/GenBank/DDBJ whole genome shotgun (WGS) entry which is preliminary data.</text>
</comment>
<protein>
    <submittedName>
        <fullName evidence="2">Uncharacterized protein</fullName>
    </submittedName>
</protein>
<gene>
    <name evidence="2" type="ORF">A9Q93_08850</name>
</gene>
<evidence type="ECO:0000256" key="1">
    <source>
        <dbReference type="SAM" id="Phobius"/>
    </source>
</evidence>
<reference evidence="3" key="1">
    <citation type="journal article" date="2017" name="Proc. Natl. Acad. Sci. U.S.A.">
        <title>Simulation of Deepwater Horizon oil plume reveals substrate specialization within a complex community of hydrocarbon-degraders.</title>
        <authorList>
            <person name="Hu P."/>
            <person name="Dubinsky E.A."/>
            <person name="Probst A.J."/>
            <person name="Wang J."/>
            <person name="Sieber C.M.K."/>
            <person name="Tom L.M."/>
            <person name="Gardinali P."/>
            <person name="Banfield J.F."/>
            <person name="Atlas R.M."/>
            <person name="Andersen G.L."/>
        </authorList>
    </citation>
    <scope>NUCLEOTIDE SEQUENCE [LARGE SCALE GENOMIC DNA]</scope>
</reference>
<feature type="transmembrane region" description="Helical" evidence="1">
    <location>
        <begin position="64"/>
        <end position="82"/>
    </location>
</feature>
<keyword evidence="1" id="KW-0472">Membrane</keyword>
<accession>A0A1Z8AUF8</accession>